<evidence type="ECO:0000313" key="2">
    <source>
        <dbReference type="Proteomes" id="UP001143910"/>
    </source>
</evidence>
<dbReference type="EMBL" id="JANJQO010000524">
    <property type="protein sequence ID" value="KAJ2976924.1"/>
    <property type="molecule type" value="Genomic_DNA"/>
</dbReference>
<proteinExistence type="predicted"/>
<keyword evidence="2" id="KW-1185">Reference proteome</keyword>
<accession>A0ACC1NDD0</accession>
<comment type="caution">
    <text evidence="1">The sequence shown here is derived from an EMBL/GenBank/DDBJ whole genome shotgun (WGS) entry which is preliminary data.</text>
</comment>
<organism evidence="1 2">
    <name type="scientific">Zarea fungicola</name>
    <dbReference type="NCBI Taxonomy" id="93591"/>
    <lineage>
        <taxon>Eukaryota</taxon>
        <taxon>Fungi</taxon>
        <taxon>Dikarya</taxon>
        <taxon>Ascomycota</taxon>
        <taxon>Pezizomycotina</taxon>
        <taxon>Sordariomycetes</taxon>
        <taxon>Hypocreomycetidae</taxon>
        <taxon>Hypocreales</taxon>
        <taxon>Cordycipitaceae</taxon>
        <taxon>Zarea</taxon>
    </lineage>
</organism>
<name>A0ACC1NDD0_9HYPO</name>
<dbReference type="Proteomes" id="UP001143910">
    <property type="component" value="Unassembled WGS sequence"/>
</dbReference>
<reference evidence="1" key="1">
    <citation type="submission" date="2022-08" db="EMBL/GenBank/DDBJ databases">
        <title>Genome Sequence of Lecanicillium fungicola.</title>
        <authorList>
            <person name="Buettner E."/>
        </authorList>
    </citation>
    <scope>NUCLEOTIDE SEQUENCE</scope>
    <source>
        <strain evidence="1">Babe33</strain>
    </source>
</reference>
<evidence type="ECO:0000313" key="1">
    <source>
        <dbReference type="EMBL" id="KAJ2976924.1"/>
    </source>
</evidence>
<protein>
    <submittedName>
        <fullName evidence="1">Uncharacterized protein</fullName>
    </submittedName>
</protein>
<gene>
    <name evidence="1" type="ORF">NQ176_g4660</name>
</gene>
<sequence>MGWLLFKPDPTVKGNFPIICFLTGYLLPAVVAHLGWEDGLGGLLYAGILRALLFQQSTYCVNSLAHYFGDQPYSDASSPRDHTITAVLTFGEGYHNFHHEFPSDYRNGVKWFSYDPTKWCIAIWAWLGLASRLQRFDENEINKAIVLQKQKRVELAKKGIHWGVPIEQLPVYSWEEMESLCSEDGVARQLICIAGIIYDIHSFSDSHPGGKHLLSASVGKDITAKFHGGLHHPAHNLLDNLRFGVLRHGGKIEN</sequence>